<dbReference type="EMBL" id="CM043773">
    <property type="protein sequence ID" value="KAI4840214.1"/>
    <property type="molecule type" value="Genomic_DNA"/>
</dbReference>
<proteinExistence type="predicted"/>
<evidence type="ECO:0000313" key="1">
    <source>
        <dbReference type="EMBL" id="KAI4840214.1"/>
    </source>
</evidence>
<name>A0ACB9YD22_PLABR</name>
<protein>
    <submittedName>
        <fullName evidence="1">Uncharacterized protein</fullName>
    </submittedName>
</protein>
<keyword evidence="2" id="KW-1185">Reference proteome</keyword>
<evidence type="ECO:0000313" key="2">
    <source>
        <dbReference type="Proteomes" id="UP001056978"/>
    </source>
</evidence>
<gene>
    <name evidence="1" type="ORF">MKS88_001572</name>
</gene>
<sequence>MEQNIKFIFFTNIPMFFLLYWICYFYSDMSKINKFLRKNYGFGRNLDTQIYRLLGNCEKNIYSNFGNLKGKILYNTRKKNENLFTVDNEKWAKEKSEKLYKSSLVKEKLIKKLMKSKCTLLHGSYSHYEKKIMNGINDKGFFKKMMLINDKDYKNLKRKKYRLHLCLLLLMFILLFIIPIIDLSLGDFKSIGSLLFVLCQLIHGKSSGSQVPLPSGDSGTFWSSICYGNNMEKAYRAGSILMYCLPILIMGMILILGTFCYYKKVIKRKKIKFLEEFNEW</sequence>
<accession>A0ACB9YD22</accession>
<dbReference type="Proteomes" id="UP001056978">
    <property type="component" value="Chromosome 5"/>
</dbReference>
<reference evidence="1" key="1">
    <citation type="submission" date="2022-06" db="EMBL/GenBank/DDBJ databases">
        <title>The First Complete Genome of the Simian Malaria Parasite Plasmodium brasilianum.</title>
        <authorList>
            <person name="Bajic M."/>
            <person name="Ravishankar S."/>
        </authorList>
    </citation>
    <scope>NUCLEOTIDE SEQUENCE</scope>
    <source>
        <strain evidence="1">Bolivian I</strain>
    </source>
</reference>
<comment type="caution">
    <text evidence="1">The sequence shown here is derived from an EMBL/GenBank/DDBJ whole genome shotgun (WGS) entry which is preliminary data.</text>
</comment>
<organism evidence="1 2">
    <name type="scientific">Plasmodium brasilianum</name>
    <dbReference type="NCBI Taxonomy" id="5824"/>
    <lineage>
        <taxon>Eukaryota</taxon>
        <taxon>Sar</taxon>
        <taxon>Alveolata</taxon>
        <taxon>Apicomplexa</taxon>
        <taxon>Aconoidasida</taxon>
        <taxon>Haemosporida</taxon>
        <taxon>Plasmodiidae</taxon>
        <taxon>Plasmodium</taxon>
        <taxon>Plasmodium (Plasmodium)</taxon>
    </lineage>
</organism>